<dbReference type="SUPFAM" id="SSF54236">
    <property type="entry name" value="Ubiquitin-like"/>
    <property type="match status" value="1"/>
</dbReference>
<evidence type="ECO:0008006" key="3">
    <source>
        <dbReference type="Google" id="ProtNLM"/>
    </source>
</evidence>
<dbReference type="InterPro" id="IPR009060">
    <property type="entry name" value="UBA-like_sf"/>
</dbReference>
<dbReference type="VEuPathDB" id="TrichDB:TVAGG3_0129220"/>
<dbReference type="GO" id="GO:0043130">
    <property type="term" value="F:ubiquitin binding"/>
    <property type="evidence" value="ECO:0000318"/>
    <property type="project" value="GO_Central"/>
</dbReference>
<reference evidence="1" key="1">
    <citation type="submission" date="2006-10" db="EMBL/GenBank/DDBJ databases">
        <authorList>
            <person name="Amadeo P."/>
            <person name="Zhao Q."/>
            <person name="Wortman J."/>
            <person name="Fraser-Liggett C."/>
            <person name="Carlton J."/>
        </authorList>
    </citation>
    <scope>NUCLEOTIDE SEQUENCE</scope>
    <source>
        <strain evidence="1">G3</strain>
    </source>
</reference>
<evidence type="ECO:0000313" key="1">
    <source>
        <dbReference type="EMBL" id="EAX87724.1"/>
    </source>
</evidence>
<sequence length="205" mass="23276">MQTINLRCKNETLKMNNANPSTTIADVINYLKTQDGFQGKEIEIIFQCKKQSPETLVSSLGLDNGACLIVRILQDHQKEAPKRRAGYKMPDRDRCAEHTEPAPSEINEYIVTLKDCGFTDEAKIRKALEMSFYCVNRAAIYLANGDIPDKAAPEIFSTDEKIIEQERQKLLQELEGHFDVIKEIADELKIDFTEAAQYYAALGQR</sequence>
<dbReference type="Proteomes" id="UP000001542">
    <property type="component" value="Unassembled WGS sequence"/>
</dbReference>
<dbReference type="GO" id="GO:0031593">
    <property type="term" value="F:polyubiquitin modification-dependent protein binding"/>
    <property type="evidence" value="ECO:0000318"/>
    <property type="project" value="GO_Central"/>
</dbReference>
<name>A2G544_TRIV3</name>
<dbReference type="InParanoid" id="A2G544"/>
<dbReference type="GO" id="GO:0070628">
    <property type="term" value="F:proteasome binding"/>
    <property type="evidence" value="ECO:0000318"/>
    <property type="project" value="GO_Central"/>
</dbReference>
<dbReference type="InterPro" id="IPR029071">
    <property type="entry name" value="Ubiquitin-like_domsf"/>
</dbReference>
<accession>A2G544</accession>
<dbReference type="GO" id="GO:0005829">
    <property type="term" value="C:cytosol"/>
    <property type="evidence" value="ECO:0000318"/>
    <property type="project" value="GO_Central"/>
</dbReference>
<organism evidence="1 2">
    <name type="scientific">Trichomonas vaginalis (strain ATCC PRA-98 / G3)</name>
    <dbReference type="NCBI Taxonomy" id="412133"/>
    <lineage>
        <taxon>Eukaryota</taxon>
        <taxon>Metamonada</taxon>
        <taxon>Parabasalia</taxon>
        <taxon>Trichomonadida</taxon>
        <taxon>Trichomonadidae</taxon>
        <taxon>Trichomonas</taxon>
    </lineage>
</organism>
<evidence type="ECO:0000313" key="2">
    <source>
        <dbReference type="Proteomes" id="UP000001542"/>
    </source>
</evidence>
<dbReference type="KEGG" id="tva:4745377"/>
<dbReference type="VEuPathDB" id="TrichDB:TVAG_436160"/>
<dbReference type="EMBL" id="DS114408">
    <property type="protein sequence ID" value="EAX87724.1"/>
    <property type="molecule type" value="Genomic_DNA"/>
</dbReference>
<dbReference type="GO" id="GO:0005654">
    <property type="term" value="C:nucleoplasm"/>
    <property type="evidence" value="ECO:0000318"/>
    <property type="project" value="GO_Central"/>
</dbReference>
<proteinExistence type="predicted"/>
<keyword evidence="2" id="KW-1185">Reference proteome</keyword>
<protein>
    <recommendedName>
        <fullName evidence="3">UBA domain-containing protein</fullName>
    </recommendedName>
</protein>
<dbReference type="SUPFAM" id="SSF46934">
    <property type="entry name" value="UBA-like"/>
    <property type="match status" value="1"/>
</dbReference>
<dbReference type="GO" id="GO:0043161">
    <property type="term" value="P:proteasome-mediated ubiquitin-dependent protein catabolic process"/>
    <property type="evidence" value="ECO:0000318"/>
    <property type="project" value="GO_Central"/>
</dbReference>
<dbReference type="AlphaFoldDB" id="A2G544"/>
<gene>
    <name evidence="1" type="ORF">TVAG_436160</name>
</gene>
<reference evidence="1" key="2">
    <citation type="journal article" date="2007" name="Science">
        <title>Draft genome sequence of the sexually transmitted pathogen Trichomonas vaginalis.</title>
        <authorList>
            <person name="Carlton J.M."/>
            <person name="Hirt R.P."/>
            <person name="Silva J.C."/>
            <person name="Delcher A.L."/>
            <person name="Schatz M."/>
            <person name="Zhao Q."/>
            <person name="Wortman J.R."/>
            <person name="Bidwell S.L."/>
            <person name="Alsmark U.C.M."/>
            <person name="Besteiro S."/>
            <person name="Sicheritz-Ponten T."/>
            <person name="Noel C.J."/>
            <person name="Dacks J.B."/>
            <person name="Foster P.G."/>
            <person name="Simillion C."/>
            <person name="Van de Peer Y."/>
            <person name="Miranda-Saavedra D."/>
            <person name="Barton G.J."/>
            <person name="Westrop G.D."/>
            <person name="Mueller S."/>
            <person name="Dessi D."/>
            <person name="Fiori P.L."/>
            <person name="Ren Q."/>
            <person name="Paulsen I."/>
            <person name="Zhang H."/>
            <person name="Bastida-Corcuera F.D."/>
            <person name="Simoes-Barbosa A."/>
            <person name="Brown M.T."/>
            <person name="Hayes R.D."/>
            <person name="Mukherjee M."/>
            <person name="Okumura C.Y."/>
            <person name="Schneider R."/>
            <person name="Smith A.J."/>
            <person name="Vanacova S."/>
            <person name="Villalvazo M."/>
            <person name="Haas B.J."/>
            <person name="Pertea M."/>
            <person name="Feldblyum T.V."/>
            <person name="Utterback T.R."/>
            <person name="Shu C.L."/>
            <person name="Osoegawa K."/>
            <person name="de Jong P.J."/>
            <person name="Hrdy I."/>
            <person name="Horvathova L."/>
            <person name="Zubacova Z."/>
            <person name="Dolezal P."/>
            <person name="Malik S.B."/>
            <person name="Logsdon J.M. Jr."/>
            <person name="Henze K."/>
            <person name="Gupta A."/>
            <person name="Wang C.C."/>
            <person name="Dunne R.L."/>
            <person name="Upcroft J.A."/>
            <person name="Upcroft P."/>
            <person name="White O."/>
            <person name="Salzberg S.L."/>
            <person name="Tang P."/>
            <person name="Chiu C.-H."/>
            <person name="Lee Y.-S."/>
            <person name="Embley T.M."/>
            <person name="Coombs G.H."/>
            <person name="Mottram J.C."/>
            <person name="Tachezy J."/>
            <person name="Fraser-Liggett C.M."/>
            <person name="Johnson P.J."/>
        </authorList>
    </citation>
    <scope>NUCLEOTIDE SEQUENCE [LARGE SCALE GENOMIC DNA]</scope>
    <source>
        <strain evidence="1">G3</strain>
    </source>
</reference>